<sequence length="292" mass="32914">MLFSTPLFLLLVPVVLSAPIQQWSVTTNLNNPNNQQDFLKDDHQVTSSTLNLVIHDDIQTYYENIVDEIISTRSEDVLMKLAHSMSNDESLESLLQPQAITLLDHPVQGTCLARMPGMIAQQLHRLHTKVLDAIEPAVDSLLKTYPLTITELDDGQPQPQQMQQNLVLLNNAMDQHVMQVLKQAHLEHKVALQLAVCENQLDATPPRRSLWLLLKNIWLNAAKTAKSSSNEKEQQDASPYNHDHDSLFVSSPSLLSSLLDTFADNLHLEFEGRLVDLYATLRSDVFDEEAVI</sequence>
<organism evidence="2 3">
    <name type="scientific">Absidia repens</name>
    <dbReference type="NCBI Taxonomy" id="90262"/>
    <lineage>
        <taxon>Eukaryota</taxon>
        <taxon>Fungi</taxon>
        <taxon>Fungi incertae sedis</taxon>
        <taxon>Mucoromycota</taxon>
        <taxon>Mucoromycotina</taxon>
        <taxon>Mucoromycetes</taxon>
        <taxon>Mucorales</taxon>
        <taxon>Cunninghamellaceae</taxon>
        <taxon>Absidia</taxon>
    </lineage>
</organism>
<dbReference type="AlphaFoldDB" id="A0A1X2IKG3"/>
<proteinExistence type="predicted"/>
<evidence type="ECO:0000313" key="2">
    <source>
        <dbReference type="EMBL" id="ORZ18036.1"/>
    </source>
</evidence>
<dbReference type="Proteomes" id="UP000193560">
    <property type="component" value="Unassembled WGS sequence"/>
</dbReference>
<dbReference type="STRING" id="90262.A0A1X2IKG3"/>
<evidence type="ECO:0000256" key="1">
    <source>
        <dbReference type="SAM" id="SignalP"/>
    </source>
</evidence>
<comment type="caution">
    <text evidence="2">The sequence shown here is derived from an EMBL/GenBank/DDBJ whole genome shotgun (WGS) entry which is preliminary data.</text>
</comment>
<evidence type="ECO:0000313" key="3">
    <source>
        <dbReference type="Proteomes" id="UP000193560"/>
    </source>
</evidence>
<gene>
    <name evidence="2" type="ORF">BCR42DRAFT_490690</name>
</gene>
<feature type="chain" id="PRO_5012597723" evidence="1">
    <location>
        <begin position="18"/>
        <end position="292"/>
    </location>
</feature>
<dbReference type="OrthoDB" id="2248195at2759"/>
<keyword evidence="1" id="KW-0732">Signal</keyword>
<name>A0A1X2IKG3_9FUNG</name>
<dbReference type="EMBL" id="MCGE01000009">
    <property type="protein sequence ID" value="ORZ18036.1"/>
    <property type="molecule type" value="Genomic_DNA"/>
</dbReference>
<reference evidence="2 3" key="1">
    <citation type="submission" date="2016-07" db="EMBL/GenBank/DDBJ databases">
        <title>Pervasive Adenine N6-methylation of Active Genes in Fungi.</title>
        <authorList>
            <consortium name="DOE Joint Genome Institute"/>
            <person name="Mondo S.J."/>
            <person name="Dannebaum R.O."/>
            <person name="Kuo R.C."/>
            <person name="Labutti K."/>
            <person name="Haridas S."/>
            <person name="Kuo A."/>
            <person name="Salamov A."/>
            <person name="Ahrendt S.R."/>
            <person name="Lipzen A."/>
            <person name="Sullivan W."/>
            <person name="Andreopoulos W.B."/>
            <person name="Clum A."/>
            <person name="Lindquist E."/>
            <person name="Daum C."/>
            <person name="Ramamoorthy G.K."/>
            <person name="Gryganskyi A."/>
            <person name="Culley D."/>
            <person name="Magnuson J.K."/>
            <person name="James T.Y."/>
            <person name="O'Malley M.A."/>
            <person name="Stajich J.E."/>
            <person name="Spatafora J.W."/>
            <person name="Visel A."/>
            <person name="Grigoriev I.V."/>
        </authorList>
    </citation>
    <scope>NUCLEOTIDE SEQUENCE [LARGE SCALE GENOMIC DNA]</scope>
    <source>
        <strain evidence="2 3">NRRL 1336</strain>
    </source>
</reference>
<accession>A0A1X2IKG3</accession>
<keyword evidence="3" id="KW-1185">Reference proteome</keyword>
<feature type="signal peptide" evidence="1">
    <location>
        <begin position="1"/>
        <end position="17"/>
    </location>
</feature>
<protein>
    <submittedName>
        <fullName evidence="2">Uncharacterized protein</fullName>
    </submittedName>
</protein>